<organism evidence="2 3">
    <name type="scientific">Burkholderia thailandensis (strain ATCC 700388 / DSM 13276 / CCUG 48851 / CIP 106301 / E264)</name>
    <dbReference type="NCBI Taxonomy" id="271848"/>
    <lineage>
        <taxon>Bacteria</taxon>
        <taxon>Pseudomonadati</taxon>
        <taxon>Pseudomonadota</taxon>
        <taxon>Betaproteobacteria</taxon>
        <taxon>Burkholderiales</taxon>
        <taxon>Burkholderiaceae</taxon>
        <taxon>Burkholderia</taxon>
        <taxon>pseudomallei group</taxon>
    </lineage>
</organism>
<dbReference type="HOGENOM" id="CLU_1281191_0_0_4"/>
<evidence type="ECO:0000256" key="1">
    <source>
        <dbReference type="SAM" id="MobiDB-lite"/>
    </source>
</evidence>
<feature type="region of interest" description="Disordered" evidence="1">
    <location>
        <begin position="1"/>
        <end position="91"/>
    </location>
</feature>
<feature type="compositionally biased region" description="Low complexity" evidence="1">
    <location>
        <begin position="151"/>
        <end position="185"/>
    </location>
</feature>
<gene>
    <name evidence="2" type="ordered locus">BTH_I0318</name>
</gene>
<protein>
    <submittedName>
        <fullName evidence="2">Uncharacterized protein</fullName>
    </submittedName>
</protein>
<dbReference type="EMBL" id="CP000086">
    <property type="protein sequence ID" value="ABC38065.1"/>
    <property type="molecule type" value="Genomic_DNA"/>
</dbReference>
<evidence type="ECO:0000313" key="3">
    <source>
        <dbReference type="Proteomes" id="UP000001930"/>
    </source>
</evidence>
<dbReference type="AlphaFoldDB" id="Q2T1S3"/>
<name>Q2T1S3_BURTA</name>
<sequence>MPRARRALAPGLAPRHDVSIGGVDVPPSRPAARAIEGPRDRRASRLAARRDAPQHATTRRAARPRPTRRPRDAGGQSKANRHNMAVANDSRNRRIVSSYLRTFKTRDLSGDTPMRQPLAALAASGACVAALCVAPLVAACGDDASHARARANADASPAPAQGADANAFNGNATAAGDAGASAPLATPVIHYPPEDGADDAPGATAASAQPASNPG</sequence>
<dbReference type="KEGG" id="bte:BTH_I0318"/>
<reference evidence="2 3" key="1">
    <citation type="journal article" date="2005" name="BMC Genomics">
        <title>Bacterial genome adaptation to niches: divergence of the potential virulence genes in three Burkholderia species of different survival strategies.</title>
        <authorList>
            <person name="Kim H.S."/>
            <person name="Schell M.A."/>
            <person name="Yu Y."/>
            <person name="Ulrich R.L."/>
            <person name="Sarria S.H."/>
            <person name="Nierman W.C."/>
            <person name="DeShazer D."/>
        </authorList>
    </citation>
    <scope>NUCLEOTIDE SEQUENCE [LARGE SCALE GENOMIC DNA]</scope>
    <source>
        <strain evidence="3">ATCC 700388 / DSM 13276 / CCUG 48851 / CIP 106301 / E264</strain>
    </source>
</reference>
<dbReference type="Proteomes" id="UP000001930">
    <property type="component" value="Chromosome I"/>
</dbReference>
<accession>Q2T1S3</accession>
<feature type="region of interest" description="Disordered" evidence="1">
    <location>
        <begin position="151"/>
        <end position="215"/>
    </location>
</feature>
<evidence type="ECO:0000313" key="2">
    <source>
        <dbReference type="EMBL" id="ABC38065.1"/>
    </source>
</evidence>
<keyword evidence="3" id="KW-1185">Reference proteome</keyword>
<feature type="compositionally biased region" description="Basic residues" evidence="1">
    <location>
        <begin position="57"/>
        <end position="68"/>
    </location>
</feature>
<feature type="compositionally biased region" description="Low complexity" evidence="1">
    <location>
        <begin position="199"/>
        <end position="215"/>
    </location>
</feature>
<proteinExistence type="predicted"/>
<feature type="compositionally biased region" description="Basic and acidic residues" evidence="1">
    <location>
        <begin position="36"/>
        <end position="53"/>
    </location>
</feature>